<evidence type="ECO:0000256" key="4">
    <source>
        <dbReference type="ARBA" id="ARBA00023274"/>
    </source>
</evidence>
<evidence type="ECO:0000256" key="3">
    <source>
        <dbReference type="ARBA" id="ARBA00022980"/>
    </source>
</evidence>
<dbReference type="NCBIfam" id="NF004131">
    <property type="entry name" value="PRK05618.2-1"/>
    <property type="match status" value="1"/>
</dbReference>
<protein>
    <recommendedName>
        <fullName evidence="5">Large ribosomal subunit protein bL25</fullName>
    </recommendedName>
    <alternativeName>
        <fullName evidence="5">General stress protein CTC</fullName>
    </alternativeName>
</protein>
<dbReference type="InterPro" id="IPR029751">
    <property type="entry name" value="Ribosomal_L25_dom"/>
</dbReference>
<keyword evidence="1 5" id="KW-0699">rRNA-binding</keyword>
<dbReference type="InterPro" id="IPR020057">
    <property type="entry name" value="Ribosomal_bL25_b-dom"/>
</dbReference>
<dbReference type="Gene3D" id="2.170.120.20">
    <property type="entry name" value="Ribosomal protein L25, beta domain"/>
    <property type="match status" value="1"/>
</dbReference>
<evidence type="ECO:0000259" key="8">
    <source>
        <dbReference type="Pfam" id="PF14693"/>
    </source>
</evidence>
<dbReference type="EMBL" id="WBJZ01000007">
    <property type="protein sequence ID" value="KAB1657962.1"/>
    <property type="molecule type" value="Genomic_DNA"/>
</dbReference>
<evidence type="ECO:0000256" key="5">
    <source>
        <dbReference type="HAMAP-Rule" id="MF_01334"/>
    </source>
</evidence>
<keyword evidence="2 5" id="KW-0694">RNA-binding</keyword>
<feature type="compositionally biased region" description="Acidic residues" evidence="6">
    <location>
        <begin position="181"/>
        <end position="200"/>
    </location>
</feature>
<comment type="subunit">
    <text evidence="5">Part of the 50S ribosomal subunit; part of the 5S rRNA/L5/L18/L25 subcomplex. Contacts the 5S rRNA. Binds to the 5S rRNA independently of L5 and L18.</text>
</comment>
<keyword evidence="10" id="KW-1185">Reference proteome</keyword>
<sequence>MVDQNTLSVEVREHFGKGAARKIRALDKIPAVLYGHGTDPRHLTLPGHETMLILRKANAVITLDIAGDEQLALVKDVQRDPVRRIIEHVDLVVVRKGERVEVEVPVHLEGESFAGTIAVQDATSILVSAEATNIPESVVVSIEGLEEGTSIHATQVELPAGVELVGDETEIIIVSIQTPQLEEELEESEAEDGAAEADAE</sequence>
<keyword evidence="3 5" id="KW-0689">Ribosomal protein</keyword>
<dbReference type="Pfam" id="PF14693">
    <property type="entry name" value="Ribosomal_TL5_C"/>
    <property type="match status" value="1"/>
</dbReference>
<reference evidence="9 10" key="1">
    <citation type="submission" date="2019-09" db="EMBL/GenBank/DDBJ databases">
        <title>Phylogeny of genus Pseudoclavibacter and closely related genus.</title>
        <authorList>
            <person name="Li Y."/>
        </authorList>
    </citation>
    <scope>NUCLEOTIDE SEQUENCE [LARGE SCALE GENOMIC DNA]</scope>
    <source>
        <strain evidence="9 10">DSM 23821</strain>
    </source>
</reference>
<evidence type="ECO:0000256" key="2">
    <source>
        <dbReference type="ARBA" id="ARBA00022884"/>
    </source>
</evidence>
<evidence type="ECO:0000313" key="9">
    <source>
        <dbReference type="EMBL" id="KAB1657962.1"/>
    </source>
</evidence>
<evidence type="ECO:0000259" key="7">
    <source>
        <dbReference type="Pfam" id="PF01386"/>
    </source>
</evidence>
<comment type="function">
    <text evidence="5">This is one of the proteins that binds to the 5S RNA in the ribosome where it forms part of the central protuberance.</text>
</comment>
<comment type="caution">
    <text evidence="9">The sequence shown here is derived from an EMBL/GenBank/DDBJ whole genome shotgun (WGS) entry which is preliminary data.</text>
</comment>
<evidence type="ECO:0000256" key="6">
    <source>
        <dbReference type="SAM" id="MobiDB-lite"/>
    </source>
</evidence>
<organism evidence="9 10">
    <name type="scientific">Pseudoclavibacter chungangensis</name>
    <dbReference type="NCBI Taxonomy" id="587635"/>
    <lineage>
        <taxon>Bacteria</taxon>
        <taxon>Bacillati</taxon>
        <taxon>Actinomycetota</taxon>
        <taxon>Actinomycetes</taxon>
        <taxon>Micrococcales</taxon>
        <taxon>Microbacteriaceae</taxon>
        <taxon>Pseudoclavibacter</taxon>
    </lineage>
</organism>
<dbReference type="InterPro" id="IPR037121">
    <property type="entry name" value="Ribosomal_bL25_C"/>
</dbReference>
<accession>A0A7J5BUH3</accession>
<dbReference type="InterPro" id="IPR011035">
    <property type="entry name" value="Ribosomal_bL25/Gln-tRNA_synth"/>
</dbReference>
<dbReference type="GO" id="GO:0022625">
    <property type="term" value="C:cytosolic large ribosomal subunit"/>
    <property type="evidence" value="ECO:0007669"/>
    <property type="project" value="TreeGrafter"/>
</dbReference>
<feature type="region of interest" description="Disordered" evidence="6">
    <location>
        <begin position="180"/>
        <end position="200"/>
    </location>
</feature>
<dbReference type="PANTHER" id="PTHR33284">
    <property type="entry name" value="RIBOSOMAL PROTEIN L25/GLN-TRNA SYNTHETASE, ANTI-CODON-BINDING DOMAIN-CONTAINING PROTEIN"/>
    <property type="match status" value="1"/>
</dbReference>
<dbReference type="NCBIfam" id="TIGR00731">
    <property type="entry name" value="bL25_bact_ctc"/>
    <property type="match status" value="1"/>
</dbReference>
<dbReference type="Proteomes" id="UP000467240">
    <property type="component" value="Unassembled WGS sequence"/>
</dbReference>
<dbReference type="AlphaFoldDB" id="A0A7J5BUH3"/>
<dbReference type="GO" id="GO:0003735">
    <property type="term" value="F:structural constituent of ribosome"/>
    <property type="evidence" value="ECO:0007669"/>
    <property type="project" value="InterPro"/>
</dbReference>
<dbReference type="Pfam" id="PF01386">
    <property type="entry name" value="Ribosomal_L25p"/>
    <property type="match status" value="1"/>
</dbReference>
<dbReference type="GO" id="GO:0008097">
    <property type="term" value="F:5S rRNA binding"/>
    <property type="evidence" value="ECO:0007669"/>
    <property type="project" value="InterPro"/>
</dbReference>
<feature type="domain" description="Large ribosomal subunit protein bL25 beta" evidence="8">
    <location>
        <begin position="100"/>
        <end position="179"/>
    </location>
</feature>
<evidence type="ECO:0000256" key="1">
    <source>
        <dbReference type="ARBA" id="ARBA00022730"/>
    </source>
</evidence>
<dbReference type="PANTHER" id="PTHR33284:SF1">
    <property type="entry name" value="RIBOSOMAL PROTEIN L25_GLN-TRNA SYNTHETASE, ANTI-CODON-BINDING DOMAIN-CONTAINING PROTEIN"/>
    <property type="match status" value="1"/>
</dbReference>
<name>A0A7J5BUH3_9MICO</name>
<dbReference type="RefSeq" id="WP_158040119.1">
    <property type="nucleotide sequence ID" value="NZ_JACCFV010000001.1"/>
</dbReference>
<evidence type="ECO:0000313" key="10">
    <source>
        <dbReference type="Proteomes" id="UP000467240"/>
    </source>
</evidence>
<dbReference type="InterPro" id="IPR020056">
    <property type="entry name" value="Rbsml_bL25/Gln-tRNA_synth_N"/>
</dbReference>
<dbReference type="InterPro" id="IPR020930">
    <property type="entry name" value="Ribosomal_uL5_bac-type"/>
</dbReference>
<proteinExistence type="inferred from homology"/>
<dbReference type="InterPro" id="IPR001021">
    <property type="entry name" value="Ribosomal_bL25_long"/>
</dbReference>
<dbReference type="OrthoDB" id="5242980at2"/>
<dbReference type="HAMAP" id="MF_01334">
    <property type="entry name" value="Ribosomal_bL25_CTC"/>
    <property type="match status" value="1"/>
</dbReference>
<gene>
    <name evidence="5" type="primary">rplY</name>
    <name evidence="5" type="synonym">ctc</name>
    <name evidence="9" type="ORF">F8O01_06725</name>
</gene>
<comment type="similarity">
    <text evidence="5">Belongs to the bacterial ribosomal protein bL25 family. CTC subfamily.</text>
</comment>
<dbReference type="Gene3D" id="2.40.240.10">
    <property type="entry name" value="Ribosomal Protein L25, Chain P"/>
    <property type="match status" value="1"/>
</dbReference>
<dbReference type="CDD" id="cd00495">
    <property type="entry name" value="Ribosomal_L25_TL5_CTC"/>
    <property type="match status" value="1"/>
</dbReference>
<keyword evidence="4 5" id="KW-0687">Ribonucleoprotein</keyword>
<feature type="domain" description="Large ribosomal subunit protein bL25 L25" evidence="7">
    <location>
        <begin position="7"/>
        <end position="91"/>
    </location>
</feature>
<dbReference type="GO" id="GO:0006412">
    <property type="term" value="P:translation"/>
    <property type="evidence" value="ECO:0007669"/>
    <property type="project" value="UniProtKB-UniRule"/>
</dbReference>
<dbReference type="SUPFAM" id="SSF50715">
    <property type="entry name" value="Ribosomal protein L25-like"/>
    <property type="match status" value="1"/>
</dbReference>